<protein>
    <submittedName>
        <fullName evidence="1">Uncharacterized protein</fullName>
    </submittedName>
</protein>
<evidence type="ECO:0000313" key="1">
    <source>
        <dbReference type="EMBL" id="AEF35965.1"/>
    </source>
</evidence>
<gene>
    <name evidence="1" type="ordered locus">JDM601_1965</name>
</gene>
<dbReference type="AlphaFoldDB" id="F5Z3R5"/>
<evidence type="ECO:0000313" key="2">
    <source>
        <dbReference type="Proteomes" id="UP000009224"/>
    </source>
</evidence>
<dbReference type="STRING" id="875328.JDM601_1965"/>
<dbReference type="EMBL" id="CP002329">
    <property type="protein sequence ID" value="AEF35965.1"/>
    <property type="molecule type" value="Genomic_DNA"/>
</dbReference>
<dbReference type="KEGG" id="mjd:JDM601_1965"/>
<organism evidence="1 2">
    <name type="scientific">Mycolicibacter sinensis (strain JDM601)</name>
    <name type="common">Mycobacterium sinense</name>
    <dbReference type="NCBI Taxonomy" id="875328"/>
    <lineage>
        <taxon>Bacteria</taxon>
        <taxon>Bacillati</taxon>
        <taxon>Actinomycetota</taxon>
        <taxon>Actinomycetes</taxon>
        <taxon>Mycobacteriales</taxon>
        <taxon>Mycobacteriaceae</taxon>
        <taxon>Mycolicibacter</taxon>
    </lineage>
</organism>
<name>F5Z3R5_MYCSD</name>
<keyword evidence="2" id="KW-1185">Reference proteome</keyword>
<sequence length="50" mass="5050">MAGTLGVAANVASMMPRTVHRHLPQSPPAPHIAATSFDVDAPAATASLTI</sequence>
<reference evidence="1 2" key="1">
    <citation type="journal article" date="2011" name="J. Bacteriol.">
        <title>Complete genome sequence of a novel clinical isolate, the nontuberculous Mycobacterium strain JDM601.</title>
        <authorList>
            <person name="Zhang Z.Y."/>
            <person name="Sun Z.Q."/>
            <person name="Wang Z.L."/>
            <person name="Wen Z.L."/>
            <person name="Sun Q.W."/>
            <person name="Zhu Z.Q."/>
            <person name="Song Y.Z."/>
            <person name="Zhao J.W."/>
            <person name="Wang H.H."/>
            <person name="Zhang S.L."/>
            <person name="Guo X.K."/>
        </authorList>
    </citation>
    <scope>NUCLEOTIDE SEQUENCE [LARGE SCALE GENOMIC DNA]</scope>
    <source>
        <strain evidence="1 2">JDM601</strain>
    </source>
</reference>
<dbReference type="Proteomes" id="UP000009224">
    <property type="component" value="Chromosome"/>
</dbReference>
<proteinExistence type="predicted"/>
<dbReference type="HOGENOM" id="CLU_3120100_0_0_11"/>
<accession>F5Z3R5</accession>